<comment type="similarity">
    <text evidence="1">Belongs to the sigma-54 factor family.</text>
</comment>
<dbReference type="AlphaFoldDB" id="A0A7X2S5B4"/>
<dbReference type="Pfam" id="PF04552">
    <property type="entry name" value="Sigma54_DBD"/>
    <property type="match status" value="1"/>
</dbReference>
<reference evidence="11 12" key="1">
    <citation type="journal article" date="2017" name="Int. J. Syst. Evol. Microbiol.">
        <title>Bacillus mangrovi sp. nov., isolated from a sediment sample from a mangrove forest.</title>
        <authorList>
            <person name="Gupta V."/>
            <person name="Singh P.K."/>
            <person name="Korpole S."/>
            <person name="Tanuku N.R.S."/>
            <person name="Pinnaka A.K."/>
        </authorList>
    </citation>
    <scope>NUCLEOTIDE SEQUENCE [LARGE SCALE GENOMIC DNA]</scope>
    <source>
        <strain evidence="11 12">KCTC 33872</strain>
    </source>
</reference>
<feature type="domain" description="RNA polymerase sigma factor 54 DNA-binding" evidence="9">
    <location>
        <begin position="275"/>
        <end position="435"/>
    </location>
</feature>
<name>A0A7X2S5B4_9BACI</name>
<dbReference type="NCBIfam" id="TIGR02395">
    <property type="entry name" value="rpoN_sigma"/>
    <property type="match status" value="1"/>
</dbReference>
<dbReference type="GO" id="GO:0006352">
    <property type="term" value="P:DNA-templated transcription initiation"/>
    <property type="evidence" value="ECO:0007669"/>
    <property type="project" value="InterPro"/>
</dbReference>
<keyword evidence="6" id="KW-0731">Sigma factor</keyword>
<evidence type="ECO:0000256" key="2">
    <source>
        <dbReference type="ARBA" id="ARBA00022478"/>
    </source>
</evidence>
<keyword evidence="3" id="KW-0808">Transferase</keyword>
<evidence type="ECO:0000256" key="8">
    <source>
        <dbReference type="ARBA" id="ARBA00023163"/>
    </source>
</evidence>
<sequence length="442" mass="50059">MMKMKTGMVQEQSLKLHLTHELKQSLALLQYNSIELEQYVRELALENPLIEISEHQIADVFYHKKHRDGRNRDSNPIEAYTEQRMSLLEYLIRQLRVTDAPERHIRGAEILSAQLNENGYLMGDAAEILAEYGYAGLEAHQSLKLLQSMDPAGVGAADLQECLILQLQRLGNKGKTAEKLIDRHFNLFAGHSFKELSKASGCTLKEVQAAYDLVRTLLPKPGSLFQNEPTSYVIPDLMMEKTDGVLQAEYNSVALPEVQISSRYSKYLGGEDVDHYLSAKRQQGMWLLKSIHQRKETMVKIMKEIAQRQSLYFHTGKAGDLKPLTLSCLADACGVHESTVSRAIRGKYVQTPYGMLEMRFFLTNRLPSQTDEAKSAAGAKEMIAKLIELEDKAAPLSDQMLAAALLDSHEVKISRRTVAKYREQLKIPPSSHRKRYSEAFYD</sequence>
<dbReference type="RefSeq" id="WP_155112317.1">
    <property type="nucleotide sequence ID" value="NZ_WMIB01000008.1"/>
</dbReference>
<dbReference type="GO" id="GO:0001216">
    <property type="term" value="F:DNA-binding transcription activator activity"/>
    <property type="evidence" value="ECO:0007669"/>
    <property type="project" value="InterPro"/>
</dbReference>
<dbReference type="InterPro" id="IPR038709">
    <property type="entry name" value="RpoN_core-bd_sf"/>
</dbReference>
<dbReference type="PANTHER" id="PTHR32248:SF4">
    <property type="entry name" value="RNA POLYMERASE SIGMA-54 FACTOR"/>
    <property type="match status" value="1"/>
</dbReference>
<dbReference type="Gene3D" id="1.10.10.1330">
    <property type="entry name" value="RNA polymerase sigma-54 factor, core-binding domain"/>
    <property type="match status" value="1"/>
</dbReference>
<gene>
    <name evidence="11" type="primary">rpoN</name>
    <name evidence="11" type="ORF">GKZ89_10300</name>
</gene>
<dbReference type="GO" id="GO:0016987">
    <property type="term" value="F:sigma factor activity"/>
    <property type="evidence" value="ECO:0007669"/>
    <property type="project" value="UniProtKB-KW"/>
</dbReference>
<evidence type="ECO:0000259" key="10">
    <source>
        <dbReference type="Pfam" id="PF04963"/>
    </source>
</evidence>
<keyword evidence="2" id="KW-0240">DNA-directed RNA polymerase</keyword>
<dbReference type="Pfam" id="PF04963">
    <property type="entry name" value="Sigma54_CBD"/>
    <property type="match status" value="1"/>
</dbReference>
<accession>A0A7X2S5B4</accession>
<evidence type="ECO:0000256" key="1">
    <source>
        <dbReference type="ARBA" id="ARBA00008798"/>
    </source>
</evidence>
<evidence type="ECO:0000256" key="6">
    <source>
        <dbReference type="ARBA" id="ARBA00023082"/>
    </source>
</evidence>
<evidence type="ECO:0000256" key="3">
    <source>
        <dbReference type="ARBA" id="ARBA00022679"/>
    </source>
</evidence>
<dbReference type="PRINTS" id="PR00045">
    <property type="entry name" value="SIGMA54FCT"/>
</dbReference>
<dbReference type="GO" id="GO:0000428">
    <property type="term" value="C:DNA-directed RNA polymerase complex"/>
    <property type="evidence" value="ECO:0007669"/>
    <property type="project" value="UniProtKB-KW"/>
</dbReference>
<proteinExistence type="inferred from homology"/>
<evidence type="ECO:0000256" key="4">
    <source>
        <dbReference type="ARBA" id="ARBA00022695"/>
    </source>
</evidence>
<evidence type="ECO:0000313" key="11">
    <source>
        <dbReference type="EMBL" id="MTH53795.1"/>
    </source>
</evidence>
<keyword evidence="5" id="KW-0805">Transcription regulation</keyword>
<evidence type="ECO:0000256" key="5">
    <source>
        <dbReference type="ARBA" id="ARBA00023015"/>
    </source>
</evidence>
<dbReference type="GO" id="GO:0003677">
    <property type="term" value="F:DNA binding"/>
    <property type="evidence" value="ECO:0007669"/>
    <property type="project" value="UniProtKB-KW"/>
</dbReference>
<dbReference type="Pfam" id="PF00309">
    <property type="entry name" value="Sigma54_AID"/>
    <property type="match status" value="1"/>
</dbReference>
<keyword evidence="8" id="KW-0804">Transcription</keyword>
<dbReference type="Gene3D" id="1.10.10.60">
    <property type="entry name" value="Homeodomain-like"/>
    <property type="match status" value="1"/>
</dbReference>
<dbReference type="PROSITE" id="PS00718">
    <property type="entry name" value="SIGMA54_2"/>
    <property type="match status" value="1"/>
</dbReference>
<dbReference type="InterPro" id="IPR000394">
    <property type="entry name" value="RNA_pol_sigma_54"/>
</dbReference>
<dbReference type="PROSITE" id="PS50044">
    <property type="entry name" value="SIGMA54_3"/>
    <property type="match status" value="1"/>
</dbReference>
<feature type="domain" description="RNA polymerase sigma factor 54 core-binding" evidence="10">
    <location>
        <begin position="77"/>
        <end position="264"/>
    </location>
</feature>
<evidence type="ECO:0000313" key="12">
    <source>
        <dbReference type="Proteomes" id="UP000434639"/>
    </source>
</evidence>
<keyword evidence="4" id="KW-0548">Nucleotidyltransferase</keyword>
<dbReference type="PANTHER" id="PTHR32248">
    <property type="entry name" value="RNA POLYMERASE SIGMA-54 FACTOR"/>
    <property type="match status" value="1"/>
</dbReference>
<dbReference type="Proteomes" id="UP000434639">
    <property type="component" value="Unassembled WGS sequence"/>
</dbReference>
<evidence type="ECO:0000259" key="9">
    <source>
        <dbReference type="Pfam" id="PF04552"/>
    </source>
</evidence>
<evidence type="ECO:0000256" key="7">
    <source>
        <dbReference type="ARBA" id="ARBA00023125"/>
    </source>
</evidence>
<organism evidence="11 12">
    <name type="scientific">Metabacillus mangrovi</name>
    <dbReference type="NCBI Taxonomy" id="1491830"/>
    <lineage>
        <taxon>Bacteria</taxon>
        <taxon>Bacillati</taxon>
        <taxon>Bacillota</taxon>
        <taxon>Bacilli</taxon>
        <taxon>Bacillales</taxon>
        <taxon>Bacillaceae</taxon>
        <taxon>Metabacillus</taxon>
    </lineage>
</organism>
<keyword evidence="12" id="KW-1185">Reference proteome</keyword>
<dbReference type="OrthoDB" id="9814402at2"/>
<comment type="caution">
    <text evidence="11">The sequence shown here is derived from an EMBL/GenBank/DDBJ whole genome shotgun (WGS) entry which is preliminary data.</text>
</comment>
<keyword evidence="7" id="KW-0238">DNA-binding</keyword>
<dbReference type="PIRSF" id="PIRSF000774">
    <property type="entry name" value="RpoN"/>
    <property type="match status" value="1"/>
</dbReference>
<dbReference type="InterPro" id="IPR007046">
    <property type="entry name" value="RNA_pol_sigma_54_core-bd"/>
</dbReference>
<dbReference type="InterPro" id="IPR007634">
    <property type="entry name" value="RNA_pol_sigma_54_DNA-bd"/>
</dbReference>
<dbReference type="GO" id="GO:0016779">
    <property type="term" value="F:nucleotidyltransferase activity"/>
    <property type="evidence" value="ECO:0007669"/>
    <property type="project" value="UniProtKB-KW"/>
</dbReference>
<protein>
    <submittedName>
        <fullName evidence="11">RNA polymerase factor sigma-54</fullName>
    </submittedName>
</protein>
<dbReference type="EMBL" id="WMIB01000008">
    <property type="protein sequence ID" value="MTH53795.1"/>
    <property type="molecule type" value="Genomic_DNA"/>
</dbReference>